<protein>
    <submittedName>
        <fullName evidence="1">Uncharacterized protein</fullName>
    </submittedName>
</protein>
<accession>A0A0E9U5Y3</accession>
<name>A0A0E9U5Y3_ANGAN</name>
<organism evidence="1">
    <name type="scientific">Anguilla anguilla</name>
    <name type="common">European freshwater eel</name>
    <name type="synonym">Muraena anguilla</name>
    <dbReference type="NCBI Taxonomy" id="7936"/>
    <lineage>
        <taxon>Eukaryota</taxon>
        <taxon>Metazoa</taxon>
        <taxon>Chordata</taxon>
        <taxon>Craniata</taxon>
        <taxon>Vertebrata</taxon>
        <taxon>Euteleostomi</taxon>
        <taxon>Actinopterygii</taxon>
        <taxon>Neopterygii</taxon>
        <taxon>Teleostei</taxon>
        <taxon>Anguilliformes</taxon>
        <taxon>Anguillidae</taxon>
        <taxon>Anguilla</taxon>
    </lineage>
</organism>
<evidence type="ECO:0000313" key="1">
    <source>
        <dbReference type="EMBL" id="JAH60575.1"/>
    </source>
</evidence>
<proteinExistence type="predicted"/>
<sequence>MTQISQIDCLVTSLS</sequence>
<reference evidence="1" key="2">
    <citation type="journal article" date="2015" name="Fish Shellfish Immunol.">
        <title>Early steps in the European eel (Anguilla anguilla)-Vibrio vulnificus interaction in the gills: Role of the RtxA13 toxin.</title>
        <authorList>
            <person name="Callol A."/>
            <person name="Pajuelo D."/>
            <person name="Ebbesson L."/>
            <person name="Teles M."/>
            <person name="MacKenzie S."/>
            <person name="Amaro C."/>
        </authorList>
    </citation>
    <scope>NUCLEOTIDE SEQUENCE</scope>
</reference>
<dbReference type="EMBL" id="GBXM01048002">
    <property type="protein sequence ID" value="JAH60575.1"/>
    <property type="molecule type" value="Transcribed_RNA"/>
</dbReference>
<reference evidence="1" key="1">
    <citation type="submission" date="2014-11" db="EMBL/GenBank/DDBJ databases">
        <authorList>
            <person name="Amaro Gonzalez C."/>
        </authorList>
    </citation>
    <scope>NUCLEOTIDE SEQUENCE</scope>
</reference>